<name>A0A7S9DZY7_9ALTE</name>
<reference evidence="1 2" key="1">
    <citation type="submission" date="2020-11" db="EMBL/GenBank/DDBJ databases">
        <title>Complete genome sequence for Salinimonas sp. strain G2-b.</title>
        <authorList>
            <person name="Park S.-J."/>
        </authorList>
    </citation>
    <scope>NUCLEOTIDE SEQUENCE [LARGE SCALE GENOMIC DNA]</scope>
    <source>
        <strain evidence="1 2">G2-b</strain>
    </source>
</reference>
<evidence type="ECO:0000313" key="2">
    <source>
        <dbReference type="Proteomes" id="UP000595095"/>
    </source>
</evidence>
<organism evidence="1 2">
    <name type="scientific">Salinimonas marina</name>
    <dbReference type="NCBI Taxonomy" id="2785918"/>
    <lineage>
        <taxon>Bacteria</taxon>
        <taxon>Pseudomonadati</taxon>
        <taxon>Pseudomonadota</taxon>
        <taxon>Gammaproteobacteria</taxon>
        <taxon>Alteromonadales</taxon>
        <taxon>Alteromonadaceae</taxon>
        <taxon>Alteromonas/Salinimonas group</taxon>
        <taxon>Salinimonas</taxon>
    </lineage>
</organism>
<accession>A0A7S9DZY7</accession>
<dbReference type="Proteomes" id="UP000595095">
    <property type="component" value="Chromosome"/>
</dbReference>
<sequence length="160" mass="18510">MRKRKAHNSIKTAERLARQKLKHTAIGCVAAQGPCQLLDLRTQKPLVMHPATFQLISQLRHQWTVYIAVFGINVFGKHYSKSEEIQVTHPQFQRDMVETLNTHHKKLVDGFNPNHLLSVGWLATPYIYEWREEQAFKMLESLGALAFEKTDKNEIYSLIA</sequence>
<protein>
    <submittedName>
        <fullName evidence="1">Uncharacterized protein</fullName>
    </submittedName>
</protein>
<keyword evidence="2" id="KW-1185">Reference proteome</keyword>
<dbReference type="RefSeq" id="WP_195812004.1">
    <property type="nucleotide sequence ID" value="NZ_CP064795.1"/>
</dbReference>
<dbReference type="KEGG" id="smaa:IT774_07465"/>
<dbReference type="AlphaFoldDB" id="A0A7S9DZY7"/>
<proteinExistence type="predicted"/>
<gene>
    <name evidence="1" type="ORF">IT774_07465</name>
</gene>
<dbReference type="EMBL" id="CP064795">
    <property type="protein sequence ID" value="QPG06932.1"/>
    <property type="molecule type" value="Genomic_DNA"/>
</dbReference>
<evidence type="ECO:0000313" key="1">
    <source>
        <dbReference type="EMBL" id="QPG06932.1"/>
    </source>
</evidence>